<name>A0AAV2G6U1_9ROSI</name>
<dbReference type="EMBL" id="OZ034821">
    <property type="protein sequence ID" value="CAL1405523.1"/>
    <property type="molecule type" value="Genomic_DNA"/>
</dbReference>
<proteinExistence type="predicted"/>
<feature type="region of interest" description="Disordered" evidence="1">
    <location>
        <begin position="104"/>
        <end position="135"/>
    </location>
</feature>
<evidence type="ECO:0000313" key="2">
    <source>
        <dbReference type="EMBL" id="CAL1405523.1"/>
    </source>
</evidence>
<reference evidence="2 3" key="1">
    <citation type="submission" date="2024-04" db="EMBL/GenBank/DDBJ databases">
        <authorList>
            <person name="Fracassetti M."/>
        </authorList>
    </citation>
    <scope>NUCLEOTIDE SEQUENCE [LARGE SCALE GENOMIC DNA]</scope>
</reference>
<keyword evidence="3" id="KW-1185">Reference proteome</keyword>
<sequence length="135" mass="14781">MGSSKDNDHIVEFEDEDVKAISISNSTPTLCPKRAIQFFNSLPKVVTFGSMARTGLNLIGRLFMDNMPIPLLQRIVNNLWRCSAPVAVLEADLGLLQFLFKDESDRDSPSVSTIDNQGPRPHAYGMGAGNGRTVS</sequence>
<feature type="compositionally biased region" description="Gly residues" evidence="1">
    <location>
        <begin position="126"/>
        <end position="135"/>
    </location>
</feature>
<dbReference type="AlphaFoldDB" id="A0AAV2G6U1"/>
<dbReference type="Proteomes" id="UP001497516">
    <property type="component" value="Chromosome 8"/>
</dbReference>
<evidence type="ECO:0000256" key="1">
    <source>
        <dbReference type="SAM" id="MobiDB-lite"/>
    </source>
</evidence>
<accession>A0AAV2G6U1</accession>
<organism evidence="2 3">
    <name type="scientific">Linum trigynum</name>
    <dbReference type="NCBI Taxonomy" id="586398"/>
    <lineage>
        <taxon>Eukaryota</taxon>
        <taxon>Viridiplantae</taxon>
        <taxon>Streptophyta</taxon>
        <taxon>Embryophyta</taxon>
        <taxon>Tracheophyta</taxon>
        <taxon>Spermatophyta</taxon>
        <taxon>Magnoliopsida</taxon>
        <taxon>eudicotyledons</taxon>
        <taxon>Gunneridae</taxon>
        <taxon>Pentapetalae</taxon>
        <taxon>rosids</taxon>
        <taxon>fabids</taxon>
        <taxon>Malpighiales</taxon>
        <taxon>Linaceae</taxon>
        <taxon>Linum</taxon>
    </lineage>
</organism>
<gene>
    <name evidence="2" type="ORF">LTRI10_LOCUS45306</name>
</gene>
<protein>
    <submittedName>
        <fullName evidence="2">Uncharacterized protein</fullName>
    </submittedName>
</protein>
<evidence type="ECO:0000313" key="3">
    <source>
        <dbReference type="Proteomes" id="UP001497516"/>
    </source>
</evidence>